<dbReference type="eggNOG" id="COG0659">
    <property type="taxonomic scope" value="Bacteria"/>
</dbReference>
<reference evidence="9" key="1">
    <citation type="submission" date="2011-04" db="EMBL/GenBank/DDBJ databases">
        <title>Complete sequence of Cellvibrio gilvus ATCC 13127.</title>
        <authorList>
            <person name="Lucas S."/>
            <person name="Han J."/>
            <person name="Lapidus A."/>
            <person name="Cheng J.-F."/>
            <person name="Goodwin L."/>
            <person name="Pitluck S."/>
            <person name="Peters L."/>
            <person name="Munk A."/>
            <person name="Detter J.C."/>
            <person name="Han C."/>
            <person name="Tapia R."/>
            <person name="Land M."/>
            <person name="Hauser L."/>
            <person name="Kyrpides N."/>
            <person name="Ivanova N."/>
            <person name="Ovchinnikova G."/>
            <person name="Pagani I."/>
            <person name="Mead D."/>
            <person name="Brumm P."/>
            <person name="Woyke T."/>
        </authorList>
    </citation>
    <scope>NUCLEOTIDE SEQUENCE [LARGE SCALE GENOMIC DNA]</scope>
    <source>
        <strain evidence="9">ATCC 13127 / NRRL B-14078</strain>
    </source>
</reference>
<sequence length="597" mass="60913">MSTADPDGPAPRVTSAARAHPGALLVAARRRFTALAPRRDDYTGLARSWRRDLLAGLTVAIVALPLALGFGVSSGLGAAAGLVTAVVAGAVAAVLGGSHLQVSGPTGAMTVVLLPVVARFGPESVPVVAIMAGGIVVLAGVLGLGRLVAYIPWPVVEGFTVGIGVVIALQQVPLALGTPAAHGTNAALVAARTLTAVDWSAAVAPLALVALSVALLVVLPRVRRGLPASLVAVVVATLVAELAHLDVDRIGALPRSLPAPHVPVIDATTTSVLFSSALAVAALAALESLLSAHVADGMADDLPRTRPNRELVGQGLANVASGLFGGLPATGAIARTAVNVRSGARTRLAALSHAAVLAGVVYLAASWVGRIPLAALAAVLLVTAARMVDVSTAAAICRSGRSGATVFVATLVVTVVFDLVLAVEVGVAVAAVLALRAVARASGLHREDAPDEVVHADDERVLLHEHIAVYRIDGALFFADVRRFLDEIALVSDVRVVVLRLSSVSVLDTSGAHALAQIVADLQHRGIVVLLKGLRPQHRRVVESVGVLDVLAHEHHLFDDLDEALAHARSHVRRERATMGAAASPGTGPGPTKPEEP</sequence>
<keyword evidence="9" id="KW-1185">Reference proteome</keyword>
<dbReference type="PANTHER" id="PTHR11814">
    <property type="entry name" value="SULFATE TRANSPORTER"/>
    <property type="match status" value="1"/>
</dbReference>
<feature type="transmembrane region" description="Helical" evidence="6">
    <location>
        <begin position="404"/>
        <end position="435"/>
    </location>
</feature>
<evidence type="ECO:0000256" key="4">
    <source>
        <dbReference type="ARBA" id="ARBA00023136"/>
    </source>
</evidence>
<dbReference type="Pfam" id="PF01740">
    <property type="entry name" value="STAS"/>
    <property type="match status" value="1"/>
</dbReference>
<dbReference type="SUPFAM" id="SSF52091">
    <property type="entry name" value="SpoIIaa-like"/>
    <property type="match status" value="1"/>
</dbReference>
<feature type="region of interest" description="Disordered" evidence="5">
    <location>
        <begin position="574"/>
        <end position="597"/>
    </location>
</feature>
<dbReference type="Proteomes" id="UP000000485">
    <property type="component" value="Chromosome"/>
</dbReference>
<evidence type="ECO:0000256" key="5">
    <source>
        <dbReference type="SAM" id="MobiDB-lite"/>
    </source>
</evidence>
<protein>
    <submittedName>
        <fullName evidence="8">Sulphate transporter</fullName>
    </submittedName>
</protein>
<proteinExistence type="predicted"/>
<dbReference type="PROSITE" id="PS50801">
    <property type="entry name" value="STAS"/>
    <property type="match status" value="1"/>
</dbReference>
<evidence type="ECO:0000313" key="8">
    <source>
        <dbReference type="EMBL" id="AEI12387.1"/>
    </source>
</evidence>
<dbReference type="KEGG" id="cga:Celgi_1884"/>
<dbReference type="InterPro" id="IPR002645">
    <property type="entry name" value="STAS_dom"/>
</dbReference>
<dbReference type="CDD" id="cd07042">
    <property type="entry name" value="STAS_SulP_like_sulfate_transporter"/>
    <property type="match status" value="1"/>
</dbReference>
<dbReference type="GO" id="GO:0016020">
    <property type="term" value="C:membrane"/>
    <property type="evidence" value="ECO:0007669"/>
    <property type="project" value="UniProtKB-SubCell"/>
</dbReference>
<feature type="transmembrane region" description="Helical" evidence="6">
    <location>
        <begin position="265"/>
        <end position="286"/>
    </location>
</feature>
<dbReference type="OrthoDB" id="9771198at2"/>
<dbReference type="STRING" id="593907.Celgi_1884"/>
<keyword evidence="4 6" id="KW-0472">Membrane</keyword>
<keyword evidence="2 6" id="KW-0812">Transmembrane</keyword>
<evidence type="ECO:0000256" key="2">
    <source>
        <dbReference type="ARBA" id="ARBA00022692"/>
    </source>
</evidence>
<dbReference type="Pfam" id="PF00916">
    <property type="entry name" value="Sulfate_transp"/>
    <property type="match status" value="1"/>
</dbReference>
<feature type="transmembrane region" description="Helical" evidence="6">
    <location>
        <begin position="196"/>
        <end position="219"/>
    </location>
</feature>
<accession>F8A7I5</accession>
<feature type="transmembrane region" description="Helical" evidence="6">
    <location>
        <begin position="127"/>
        <end position="148"/>
    </location>
</feature>
<evidence type="ECO:0000313" key="9">
    <source>
        <dbReference type="Proteomes" id="UP000000485"/>
    </source>
</evidence>
<organism evidence="8 9">
    <name type="scientific">Cellulomonas gilvus (strain ATCC 13127 / NRRL B-14078)</name>
    <name type="common">Cellvibrio gilvus</name>
    <dbReference type="NCBI Taxonomy" id="593907"/>
    <lineage>
        <taxon>Bacteria</taxon>
        <taxon>Bacillati</taxon>
        <taxon>Actinomycetota</taxon>
        <taxon>Actinomycetes</taxon>
        <taxon>Micrococcales</taxon>
        <taxon>Cellulomonadaceae</taxon>
        <taxon>Cellulomonas</taxon>
    </lineage>
</organism>
<dbReference type="AlphaFoldDB" id="F8A7I5"/>
<evidence type="ECO:0000259" key="7">
    <source>
        <dbReference type="PROSITE" id="PS50801"/>
    </source>
</evidence>
<dbReference type="InterPro" id="IPR036513">
    <property type="entry name" value="STAS_dom_sf"/>
</dbReference>
<evidence type="ECO:0000256" key="1">
    <source>
        <dbReference type="ARBA" id="ARBA00004141"/>
    </source>
</evidence>
<name>F8A7I5_CELGA</name>
<evidence type="ECO:0000256" key="3">
    <source>
        <dbReference type="ARBA" id="ARBA00022989"/>
    </source>
</evidence>
<dbReference type="RefSeq" id="WP_013883906.1">
    <property type="nucleotide sequence ID" value="NC_015671.1"/>
</dbReference>
<gene>
    <name evidence="8" type="ordered locus">Celgi_1884</name>
</gene>
<feature type="transmembrane region" description="Helical" evidence="6">
    <location>
        <begin position="155"/>
        <end position="176"/>
    </location>
</feature>
<dbReference type="EMBL" id="CP002665">
    <property type="protein sequence ID" value="AEI12387.1"/>
    <property type="molecule type" value="Genomic_DNA"/>
</dbReference>
<dbReference type="HOGENOM" id="CLU_003182_13_1_11"/>
<feature type="transmembrane region" description="Helical" evidence="6">
    <location>
        <begin position="76"/>
        <end position="95"/>
    </location>
</feature>
<dbReference type="InterPro" id="IPR001902">
    <property type="entry name" value="SLC26A/SulP_fam"/>
</dbReference>
<feature type="transmembrane region" description="Helical" evidence="6">
    <location>
        <begin position="53"/>
        <end position="70"/>
    </location>
</feature>
<evidence type="ECO:0000256" key="6">
    <source>
        <dbReference type="SAM" id="Phobius"/>
    </source>
</evidence>
<dbReference type="GO" id="GO:0055085">
    <property type="term" value="P:transmembrane transport"/>
    <property type="evidence" value="ECO:0007669"/>
    <property type="project" value="InterPro"/>
</dbReference>
<keyword evidence="3 6" id="KW-1133">Transmembrane helix</keyword>
<dbReference type="Gene3D" id="3.30.750.24">
    <property type="entry name" value="STAS domain"/>
    <property type="match status" value="1"/>
</dbReference>
<feature type="transmembrane region" description="Helical" evidence="6">
    <location>
        <begin position="226"/>
        <end position="245"/>
    </location>
</feature>
<dbReference type="InterPro" id="IPR011547">
    <property type="entry name" value="SLC26A/SulP_dom"/>
</dbReference>
<feature type="domain" description="STAS" evidence="7">
    <location>
        <begin position="457"/>
        <end position="568"/>
    </location>
</feature>
<comment type="subcellular location">
    <subcellularLocation>
        <location evidence="1">Membrane</location>
        <topology evidence="1">Multi-pass membrane protein</topology>
    </subcellularLocation>
</comment>